<feature type="compositionally biased region" description="Low complexity" evidence="1">
    <location>
        <begin position="101"/>
        <end position="130"/>
    </location>
</feature>
<feature type="compositionally biased region" description="Basic and acidic residues" evidence="1">
    <location>
        <begin position="220"/>
        <end position="235"/>
    </location>
</feature>
<protein>
    <submittedName>
        <fullName evidence="2">Uncharacterized protein</fullName>
    </submittedName>
</protein>
<dbReference type="OrthoDB" id="3786440at2759"/>
<feature type="compositionally biased region" description="Basic and acidic residues" evidence="1">
    <location>
        <begin position="12"/>
        <end position="31"/>
    </location>
</feature>
<name>A0A6A7BT03_9PEZI</name>
<feature type="compositionally biased region" description="Basic and acidic residues" evidence="1">
    <location>
        <begin position="507"/>
        <end position="517"/>
    </location>
</feature>
<evidence type="ECO:0000313" key="2">
    <source>
        <dbReference type="EMBL" id="KAF2857845.1"/>
    </source>
</evidence>
<keyword evidence="3" id="KW-1185">Reference proteome</keyword>
<accession>A0A6A7BT03</accession>
<feature type="region of interest" description="Disordered" evidence="1">
    <location>
        <begin position="489"/>
        <end position="517"/>
    </location>
</feature>
<feature type="region of interest" description="Disordered" evidence="1">
    <location>
        <begin position="158"/>
        <end position="303"/>
    </location>
</feature>
<dbReference type="EMBL" id="MU006025">
    <property type="protein sequence ID" value="KAF2857845.1"/>
    <property type="molecule type" value="Genomic_DNA"/>
</dbReference>
<feature type="compositionally biased region" description="Basic and acidic residues" evidence="1">
    <location>
        <begin position="437"/>
        <end position="456"/>
    </location>
</feature>
<feature type="compositionally biased region" description="Polar residues" evidence="1">
    <location>
        <begin position="289"/>
        <end position="303"/>
    </location>
</feature>
<dbReference type="Proteomes" id="UP000799421">
    <property type="component" value="Unassembled WGS sequence"/>
</dbReference>
<sequence length="517" mass="56249">MFVPPPALTVAEVEKRKPERKDRMADRKDSSSKLAGRNIFGVRKKQKAAQPSNTISPPLNSVSPPPVAAPRPSVNEPPKNDDAFVPVPFAEQPRRAPVPPAQRTHPATRAAPPASSAFPAASRMASRAPPKLIHPQPISFERPRYNFTEKGMREAFDRLSKSDLYPEEPDDGVSSGGTTQLRGRPSSLMPNPLFAARMNPAEGLKFHRPDSIGATPPPLAEDKAATEVPEVKAPEVRPGSKRQAAEKALHKVQTSGATLVPATPTDSLFTPIDGDVSPSRRTVRKGSRASGNKSPYSGRSTPVATSIRLRGGSVVTVVPPEATAWQRSEYTQGPIAILQPVTLPRKNSVASLEVFEDAIEEAYQQASYAGPRRPSDEDVVDDICDWFDDFYTGGAPSQYRAKGGMMVTELPEVAEVDSANEALEDENYVEAQQLPEMKPEMKPKPLAPVKRDESKQGESQPSAFFMARPQSGINWDALALDAASESSIEPLDDYIPSPEMGKSRFGRMADRLRGRRQ</sequence>
<feature type="region of interest" description="Disordered" evidence="1">
    <location>
        <begin position="1"/>
        <end position="145"/>
    </location>
</feature>
<dbReference type="AlphaFoldDB" id="A0A6A7BT03"/>
<proteinExistence type="predicted"/>
<organism evidence="2 3">
    <name type="scientific">Piedraia hortae CBS 480.64</name>
    <dbReference type="NCBI Taxonomy" id="1314780"/>
    <lineage>
        <taxon>Eukaryota</taxon>
        <taxon>Fungi</taxon>
        <taxon>Dikarya</taxon>
        <taxon>Ascomycota</taxon>
        <taxon>Pezizomycotina</taxon>
        <taxon>Dothideomycetes</taxon>
        <taxon>Dothideomycetidae</taxon>
        <taxon>Capnodiales</taxon>
        <taxon>Piedraiaceae</taxon>
        <taxon>Piedraia</taxon>
    </lineage>
</organism>
<gene>
    <name evidence="2" type="ORF">K470DRAFT_260385</name>
</gene>
<evidence type="ECO:0000313" key="3">
    <source>
        <dbReference type="Proteomes" id="UP000799421"/>
    </source>
</evidence>
<reference evidence="2" key="1">
    <citation type="journal article" date="2020" name="Stud. Mycol.">
        <title>101 Dothideomycetes genomes: a test case for predicting lifestyles and emergence of pathogens.</title>
        <authorList>
            <person name="Haridas S."/>
            <person name="Albert R."/>
            <person name="Binder M."/>
            <person name="Bloem J."/>
            <person name="Labutti K."/>
            <person name="Salamov A."/>
            <person name="Andreopoulos B."/>
            <person name="Baker S."/>
            <person name="Barry K."/>
            <person name="Bills G."/>
            <person name="Bluhm B."/>
            <person name="Cannon C."/>
            <person name="Castanera R."/>
            <person name="Culley D."/>
            <person name="Daum C."/>
            <person name="Ezra D."/>
            <person name="Gonzalez J."/>
            <person name="Henrissat B."/>
            <person name="Kuo A."/>
            <person name="Liang C."/>
            <person name="Lipzen A."/>
            <person name="Lutzoni F."/>
            <person name="Magnuson J."/>
            <person name="Mondo S."/>
            <person name="Nolan M."/>
            <person name="Ohm R."/>
            <person name="Pangilinan J."/>
            <person name="Park H.-J."/>
            <person name="Ramirez L."/>
            <person name="Alfaro M."/>
            <person name="Sun H."/>
            <person name="Tritt A."/>
            <person name="Yoshinaga Y."/>
            <person name="Zwiers L.-H."/>
            <person name="Turgeon B."/>
            <person name="Goodwin S."/>
            <person name="Spatafora J."/>
            <person name="Crous P."/>
            <person name="Grigoriev I."/>
        </authorList>
    </citation>
    <scope>NUCLEOTIDE SEQUENCE</scope>
    <source>
        <strain evidence="2">CBS 480.64</strain>
    </source>
</reference>
<feature type="region of interest" description="Disordered" evidence="1">
    <location>
        <begin position="436"/>
        <end position="462"/>
    </location>
</feature>
<evidence type="ECO:0000256" key="1">
    <source>
        <dbReference type="SAM" id="MobiDB-lite"/>
    </source>
</evidence>